<keyword evidence="5" id="KW-0479">Metal-binding</keyword>
<dbReference type="Pfam" id="PF10601">
    <property type="entry name" value="zf-LITAF-like"/>
    <property type="match status" value="1"/>
</dbReference>
<reference evidence="10" key="3">
    <citation type="submission" date="2025-09" db="UniProtKB">
        <authorList>
            <consortium name="Ensembl"/>
        </authorList>
    </citation>
    <scope>IDENTIFICATION</scope>
</reference>
<dbReference type="PROSITE" id="PS51837">
    <property type="entry name" value="LITAF"/>
    <property type="match status" value="1"/>
</dbReference>
<keyword evidence="6" id="KW-0862">Zinc</keyword>
<name>A0A4W5NAD0_9TELE</name>
<protein>
    <submittedName>
        <fullName evidence="10">Lipopolysaccharide-induced TNF factor</fullName>
    </submittedName>
</protein>
<dbReference type="SMART" id="SM00714">
    <property type="entry name" value="LITAF"/>
    <property type="match status" value="1"/>
</dbReference>
<evidence type="ECO:0000256" key="2">
    <source>
        <dbReference type="ARBA" id="ARBA00004414"/>
    </source>
</evidence>
<keyword evidence="11" id="KW-1185">Reference proteome</keyword>
<sequence length="207" mass="22515">MSCGGVMQMLQTPKYHVIHTGCLFLEVGSSYCKVAFCLDVKKKVNQPTLLSLDMASAPPMETGGFVGLPQPPSYEESVGPQYQGTVLPPAYTKSAQHPYPTQPHSQIYQPTAHSTTSPIVSVQTIYVQPGVVFGDLPVQTHCPACARMVITRLEHTPGTMAWLTCAGLFIFGCIYGCCLLPFCVDGLKDVTHRCPNCNNVLGEHKRL</sequence>
<evidence type="ECO:0000313" key="11">
    <source>
        <dbReference type="Proteomes" id="UP000314982"/>
    </source>
</evidence>
<keyword evidence="8" id="KW-0812">Transmembrane</keyword>
<feature type="domain" description="LITAF" evidence="9">
    <location>
        <begin position="122"/>
        <end position="206"/>
    </location>
</feature>
<dbReference type="Ensembl" id="ENSHHUT00000050372.1">
    <property type="protein sequence ID" value="ENSHHUP00000048606.1"/>
    <property type="gene ID" value="ENSHHUG00000029452.1"/>
</dbReference>
<proteinExistence type="inferred from homology"/>
<keyword evidence="7 8" id="KW-0472">Membrane</keyword>
<evidence type="ECO:0000256" key="3">
    <source>
        <dbReference type="ARBA" id="ARBA00004630"/>
    </source>
</evidence>
<dbReference type="PANTHER" id="PTHR23292:SF45">
    <property type="entry name" value="LIPOPOLYSACCHARIDE-INDUCED TUMOR NECROSIS FACTOR-ALPHA FACTOR HOMOLOG"/>
    <property type="match status" value="1"/>
</dbReference>
<comment type="similarity">
    <text evidence="4">Belongs to the CDIP1/LITAF family.</text>
</comment>
<dbReference type="Proteomes" id="UP000314982">
    <property type="component" value="Unassembled WGS sequence"/>
</dbReference>
<keyword evidence="8" id="KW-1133">Transmembrane helix</keyword>
<comment type="subcellular location">
    <subcellularLocation>
        <location evidence="1">Endosome membrane</location>
        <topology evidence="1">Peripheral membrane protein</topology>
        <orientation evidence="1">Cytoplasmic side</orientation>
    </subcellularLocation>
    <subcellularLocation>
        <location evidence="2">Late endosome membrane</location>
    </subcellularLocation>
    <subcellularLocation>
        <location evidence="3">Lysosome membrane</location>
        <topology evidence="3">Peripheral membrane protein</topology>
        <orientation evidence="3">Cytoplasmic side</orientation>
    </subcellularLocation>
</comment>
<accession>A0A4W5NAD0</accession>
<dbReference type="GeneTree" id="ENSGT00940000155366"/>
<dbReference type="GO" id="GO:0005634">
    <property type="term" value="C:nucleus"/>
    <property type="evidence" value="ECO:0007669"/>
    <property type="project" value="TreeGrafter"/>
</dbReference>
<dbReference type="STRING" id="62062.ENSHHUP00000048606"/>
<evidence type="ECO:0000259" key="9">
    <source>
        <dbReference type="PROSITE" id="PS51837"/>
    </source>
</evidence>
<dbReference type="GO" id="GO:0098574">
    <property type="term" value="C:cytoplasmic side of lysosomal membrane"/>
    <property type="evidence" value="ECO:0007669"/>
    <property type="project" value="TreeGrafter"/>
</dbReference>
<reference evidence="10" key="2">
    <citation type="submission" date="2025-08" db="UniProtKB">
        <authorList>
            <consortium name="Ensembl"/>
        </authorList>
    </citation>
    <scope>IDENTIFICATION</scope>
</reference>
<dbReference type="InterPro" id="IPR006629">
    <property type="entry name" value="LITAF"/>
</dbReference>
<evidence type="ECO:0000313" key="10">
    <source>
        <dbReference type="Ensembl" id="ENSHHUP00000048606.1"/>
    </source>
</evidence>
<dbReference type="PANTHER" id="PTHR23292">
    <property type="entry name" value="LIPOPOLYSACCHARIDE-INDUCED TUMOR NECROSIS FACTOR-ALPHA FACTOR"/>
    <property type="match status" value="1"/>
</dbReference>
<evidence type="ECO:0000256" key="6">
    <source>
        <dbReference type="ARBA" id="ARBA00022833"/>
    </source>
</evidence>
<evidence type="ECO:0000256" key="5">
    <source>
        <dbReference type="ARBA" id="ARBA00022723"/>
    </source>
</evidence>
<reference evidence="11" key="1">
    <citation type="submission" date="2018-06" db="EMBL/GenBank/DDBJ databases">
        <title>Genome assembly of Danube salmon.</title>
        <authorList>
            <person name="Macqueen D.J."/>
            <person name="Gundappa M.K."/>
        </authorList>
    </citation>
    <scope>NUCLEOTIDE SEQUENCE [LARGE SCALE GENOMIC DNA]</scope>
</reference>
<feature type="transmembrane region" description="Helical" evidence="8">
    <location>
        <begin position="160"/>
        <end position="183"/>
    </location>
</feature>
<evidence type="ECO:0000256" key="8">
    <source>
        <dbReference type="SAM" id="Phobius"/>
    </source>
</evidence>
<organism evidence="10 11">
    <name type="scientific">Hucho hucho</name>
    <name type="common">huchen</name>
    <dbReference type="NCBI Taxonomy" id="62062"/>
    <lineage>
        <taxon>Eukaryota</taxon>
        <taxon>Metazoa</taxon>
        <taxon>Chordata</taxon>
        <taxon>Craniata</taxon>
        <taxon>Vertebrata</taxon>
        <taxon>Euteleostomi</taxon>
        <taxon>Actinopterygii</taxon>
        <taxon>Neopterygii</taxon>
        <taxon>Teleostei</taxon>
        <taxon>Protacanthopterygii</taxon>
        <taxon>Salmoniformes</taxon>
        <taxon>Salmonidae</taxon>
        <taxon>Salmoninae</taxon>
        <taxon>Hucho</taxon>
    </lineage>
</organism>
<evidence type="ECO:0000256" key="4">
    <source>
        <dbReference type="ARBA" id="ARBA00005975"/>
    </source>
</evidence>
<dbReference type="GO" id="GO:0098560">
    <property type="term" value="C:cytoplasmic side of late endosome membrane"/>
    <property type="evidence" value="ECO:0007669"/>
    <property type="project" value="TreeGrafter"/>
</dbReference>
<evidence type="ECO:0000256" key="7">
    <source>
        <dbReference type="ARBA" id="ARBA00023136"/>
    </source>
</evidence>
<dbReference type="GO" id="GO:0008270">
    <property type="term" value="F:zinc ion binding"/>
    <property type="evidence" value="ECO:0007669"/>
    <property type="project" value="TreeGrafter"/>
</dbReference>
<evidence type="ECO:0000256" key="1">
    <source>
        <dbReference type="ARBA" id="ARBA00004125"/>
    </source>
</evidence>
<dbReference type="InterPro" id="IPR037519">
    <property type="entry name" value="LITAF_fam"/>
</dbReference>
<dbReference type="AlphaFoldDB" id="A0A4W5NAD0"/>